<accession>A0A5C6CQP7</accession>
<dbReference type="Proteomes" id="UP000316304">
    <property type="component" value="Unassembled WGS sequence"/>
</dbReference>
<keyword evidence="2" id="KW-1185">Reference proteome</keyword>
<proteinExistence type="predicted"/>
<dbReference type="AlphaFoldDB" id="A0A5C6CQP7"/>
<comment type="caution">
    <text evidence="1">The sequence shown here is derived from an EMBL/GenBank/DDBJ whole genome shotgun (WGS) entry which is preliminary data.</text>
</comment>
<evidence type="ECO:0000313" key="2">
    <source>
        <dbReference type="Proteomes" id="UP000316304"/>
    </source>
</evidence>
<dbReference type="EMBL" id="SJPT01000001">
    <property type="protein sequence ID" value="TWU27233.1"/>
    <property type="molecule type" value="Genomic_DNA"/>
</dbReference>
<protein>
    <submittedName>
        <fullName evidence="1">Uncharacterized protein</fullName>
    </submittedName>
</protein>
<organism evidence="1 2">
    <name type="scientific">Novipirellula galeiformis</name>
    <dbReference type="NCBI Taxonomy" id="2528004"/>
    <lineage>
        <taxon>Bacteria</taxon>
        <taxon>Pseudomonadati</taxon>
        <taxon>Planctomycetota</taxon>
        <taxon>Planctomycetia</taxon>
        <taxon>Pirellulales</taxon>
        <taxon>Pirellulaceae</taxon>
        <taxon>Novipirellula</taxon>
    </lineage>
</organism>
<name>A0A5C6CQP7_9BACT</name>
<sequence length="80" mass="9537">MITDLPFWVKAVRSTFQDFHELDRQMIVNRTRDSTKEACFTGRNAFAFVSKKFGENFGFMVLICLDIATFGLRARFWRWF</sequence>
<gene>
    <name evidence="1" type="ORF">Pla52o_10980</name>
</gene>
<reference evidence="1 2" key="1">
    <citation type="submission" date="2019-02" db="EMBL/GenBank/DDBJ databases">
        <title>Deep-cultivation of Planctomycetes and their phenomic and genomic characterization uncovers novel biology.</title>
        <authorList>
            <person name="Wiegand S."/>
            <person name="Jogler M."/>
            <person name="Boedeker C."/>
            <person name="Pinto D."/>
            <person name="Vollmers J."/>
            <person name="Rivas-Marin E."/>
            <person name="Kohn T."/>
            <person name="Peeters S.H."/>
            <person name="Heuer A."/>
            <person name="Rast P."/>
            <person name="Oberbeckmann S."/>
            <person name="Bunk B."/>
            <person name="Jeske O."/>
            <person name="Meyerdierks A."/>
            <person name="Storesund J.E."/>
            <person name="Kallscheuer N."/>
            <person name="Luecker S."/>
            <person name="Lage O.M."/>
            <person name="Pohl T."/>
            <person name="Merkel B.J."/>
            <person name="Hornburger P."/>
            <person name="Mueller R.-W."/>
            <person name="Bruemmer F."/>
            <person name="Labrenz M."/>
            <person name="Spormann A.M."/>
            <person name="Op Den Camp H."/>
            <person name="Overmann J."/>
            <person name="Amann R."/>
            <person name="Jetten M.S.M."/>
            <person name="Mascher T."/>
            <person name="Medema M.H."/>
            <person name="Devos D.P."/>
            <person name="Kaster A.-K."/>
            <person name="Ovreas L."/>
            <person name="Rohde M."/>
            <person name="Galperin M.Y."/>
            <person name="Jogler C."/>
        </authorList>
    </citation>
    <scope>NUCLEOTIDE SEQUENCE [LARGE SCALE GENOMIC DNA]</scope>
    <source>
        <strain evidence="1 2">Pla52o</strain>
    </source>
</reference>
<evidence type="ECO:0000313" key="1">
    <source>
        <dbReference type="EMBL" id="TWU27233.1"/>
    </source>
</evidence>